<dbReference type="PANTHER" id="PTHR24186">
    <property type="entry name" value="PROTEIN PHOSPHATASE 1 REGULATORY SUBUNIT"/>
    <property type="match status" value="1"/>
</dbReference>
<dbReference type="PROSITE" id="PS50088">
    <property type="entry name" value="ANK_REPEAT"/>
    <property type="match status" value="1"/>
</dbReference>
<dbReference type="PANTHER" id="PTHR24186:SF38">
    <property type="entry name" value="ANKYRIN REPEAT FAMILY PROTEIN"/>
    <property type="match status" value="1"/>
</dbReference>
<keyword evidence="4" id="KW-0812">Transmembrane</keyword>
<feature type="transmembrane region" description="Helical" evidence="4">
    <location>
        <begin position="509"/>
        <end position="531"/>
    </location>
</feature>
<keyword evidence="4" id="KW-0472">Membrane</keyword>
<organism evidence="5 6">
    <name type="scientific">Seminavis robusta</name>
    <dbReference type="NCBI Taxonomy" id="568900"/>
    <lineage>
        <taxon>Eukaryota</taxon>
        <taxon>Sar</taxon>
        <taxon>Stramenopiles</taxon>
        <taxon>Ochrophyta</taxon>
        <taxon>Bacillariophyta</taxon>
        <taxon>Bacillariophyceae</taxon>
        <taxon>Bacillariophycidae</taxon>
        <taxon>Naviculales</taxon>
        <taxon>Naviculaceae</taxon>
        <taxon>Seminavis</taxon>
    </lineage>
</organism>
<dbReference type="AlphaFoldDB" id="A0A9N8H4F8"/>
<dbReference type="GO" id="GO:0005886">
    <property type="term" value="C:plasma membrane"/>
    <property type="evidence" value="ECO:0007669"/>
    <property type="project" value="TreeGrafter"/>
</dbReference>
<gene>
    <name evidence="5" type="ORF">SEMRO_61_G035200.1</name>
</gene>
<dbReference type="SMART" id="SM00248">
    <property type="entry name" value="ANK"/>
    <property type="match status" value="5"/>
</dbReference>
<sequence>MLRFLFTGNTGGQLDRLQRHLPGVGGGEEEPSNDNRQLLDLLVDPRQLPPHHVQRAAIDWQQVVTVALENPLTLHVRDQFRLRTPLFLAIERDAPPFVIQAFLQSYPPAARVVQKIGLTPLHLAVARGAHNHVVQYLLGAWPEAASYKMSDGCVPLHFARNVETARLLIEAYPEALWVANKAAYLPIHRVVYAPYASPEVVKRFLDAELKVVQDSDDDNASPNKNKKSHEQESQLLAKTIHGITPLDAACEMVFRDLNHNQRDGDDNNNNTPPVVSPEKWEKLLVLAKHTYDVHQSGCRRRRRRPSSTLHSMPLGMDKPLLHILLQYTSIELQVLPLVLQYILNHKYPEQRAMVDKGRSALAIAVSRPNMSGSVVKLLLQDPVLRAMATVTDVQGRLPLHSATASGHRDGLEELMRAAPVALTIPDPVTGLYPCLLAAATATDDGDDDDCQEALSVNAIYSLLRETPSIVPTMSSTCTETAVTGKRGLTQSQHEVALLGKTLSAAKEVYVWWILPILLAFLLHDILIDAIFERNDINDG</sequence>
<evidence type="ECO:0000256" key="3">
    <source>
        <dbReference type="PROSITE-ProRule" id="PRU00023"/>
    </source>
</evidence>
<dbReference type="Proteomes" id="UP001153069">
    <property type="component" value="Unassembled WGS sequence"/>
</dbReference>
<evidence type="ECO:0000313" key="5">
    <source>
        <dbReference type="EMBL" id="CAB9499467.1"/>
    </source>
</evidence>
<keyword evidence="4" id="KW-1133">Transmembrane helix</keyword>
<accession>A0A9N8H4F8</accession>
<dbReference type="Gene3D" id="1.25.40.20">
    <property type="entry name" value="Ankyrin repeat-containing domain"/>
    <property type="match status" value="2"/>
</dbReference>
<dbReference type="SUPFAM" id="SSF48403">
    <property type="entry name" value="Ankyrin repeat"/>
    <property type="match status" value="1"/>
</dbReference>
<keyword evidence="6" id="KW-1185">Reference proteome</keyword>
<protein>
    <submittedName>
        <fullName evidence="5">Uncharacterized protein</fullName>
    </submittedName>
</protein>
<dbReference type="PROSITE" id="PS50297">
    <property type="entry name" value="ANK_REP_REGION"/>
    <property type="match status" value="1"/>
</dbReference>
<keyword evidence="2 3" id="KW-0040">ANK repeat</keyword>
<keyword evidence="1" id="KW-0677">Repeat</keyword>
<feature type="repeat" description="ANK" evidence="3">
    <location>
        <begin position="116"/>
        <end position="138"/>
    </location>
</feature>
<proteinExistence type="predicted"/>
<evidence type="ECO:0000256" key="2">
    <source>
        <dbReference type="ARBA" id="ARBA00023043"/>
    </source>
</evidence>
<dbReference type="OrthoDB" id="539213at2759"/>
<comment type="caution">
    <text evidence="5">The sequence shown here is derived from an EMBL/GenBank/DDBJ whole genome shotgun (WGS) entry which is preliminary data.</text>
</comment>
<evidence type="ECO:0000256" key="1">
    <source>
        <dbReference type="ARBA" id="ARBA00022737"/>
    </source>
</evidence>
<name>A0A9N8H4F8_9STRA</name>
<dbReference type="InterPro" id="IPR036770">
    <property type="entry name" value="Ankyrin_rpt-contain_sf"/>
</dbReference>
<evidence type="ECO:0000256" key="4">
    <source>
        <dbReference type="SAM" id="Phobius"/>
    </source>
</evidence>
<reference evidence="5" key="1">
    <citation type="submission" date="2020-06" db="EMBL/GenBank/DDBJ databases">
        <authorList>
            <consortium name="Plant Systems Biology data submission"/>
        </authorList>
    </citation>
    <scope>NUCLEOTIDE SEQUENCE</scope>
    <source>
        <strain evidence="5">D6</strain>
    </source>
</reference>
<dbReference type="EMBL" id="CAICTM010000060">
    <property type="protein sequence ID" value="CAB9499467.1"/>
    <property type="molecule type" value="Genomic_DNA"/>
</dbReference>
<evidence type="ECO:0000313" key="6">
    <source>
        <dbReference type="Proteomes" id="UP001153069"/>
    </source>
</evidence>
<dbReference type="InterPro" id="IPR002110">
    <property type="entry name" value="Ankyrin_rpt"/>
</dbReference>
<dbReference type="Pfam" id="PF12796">
    <property type="entry name" value="Ank_2"/>
    <property type="match status" value="1"/>
</dbReference>